<dbReference type="PRINTS" id="PR00499">
    <property type="entry name" value="P67PHOX"/>
</dbReference>
<dbReference type="Gene3D" id="1.25.40.90">
    <property type="match status" value="1"/>
</dbReference>
<gene>
    <name evidence="11" type="primary">Stam</name>
</gene>
<keyword evidence="6" id="KW-0653">Protein transport</keyword>
<evidence type="ECO:0000256" key="4">
    <source>
        <dbReference type="ARBA" id="ARBA00022448"/>
    </source>
</evidence>
<evidence type="ECO:0000259" key="9">
    <source>
        <dbReference type="PROSITE" id="PS50002"/>
    </source>
</evidence>
<feature type="compositionally biased region" description="Pro residues" evidence="8">
    <location>
        <begin position="469"/>
        <end position="482"/>
    </location>
</feature>
<dbReference type="FunFam" id="2.30.30.40:FF:000072">
    <property type="entry name" value="Unconventional Myosin IB"/>
    <property type="match status" value="1"/>
</dbReference>
<feature type="compositionally biased region" description="Polar residues" evidence="8">
    <location>
        <begin position="163"/>
        <end position="172"/>
    </location>
</feature>
<dbReference type="InterPro" id="IPR035657">
    <property type="entry name" value="STAM1_SH3"/>
</dbReference>
<feature type="region of interest" description="Disordered" evidence="8">
    <location>
        <begin position="543"/>
        <end position="584"/>
    </location>
</feature>
<feature type="region of interest" description="Disordered" evidence="8">
    <location>
        <begin position="144"/>
        <end position="174"/>
    </location>
</feature>
<reference evidence="11" key="1">
    <citation type="submission" date="2020-04" db="EMBL/GenBank/DDBJ databases">
        <authorList>
            <person name="Neveu A P."/>
        </authorList>
    </citation>
    <scope>NUCLEOTIDE SEQUENCE</scope>
    <source>
        <tissue evidence="11">Whole embryo</tissue>
    </source>
</reference>
<feature type="compositionally biased region" description="Basic and acidic residues" evidence="8">
    <location>
        <begin position="151"/>
        <end position="161"/>
    </location>
</feature>
<dbReference type="SUPFAM" id="SSF50044">
    <property type="entry name" value="SH3-domain"/>
    <property type="match status" value="1"/>
</dbReference>
<dbReference type="PROSITE" id="PS50002">
    <property type="entry name" value="SH3"/>
    <property type="match status" value="1"/>
</dbReference>
<dbReference type="Pfam" id="PF00018">
    <property type="entry name" value="SH3_1"/>
    <property type="match status" value="1"/>
</dbReference>
<dbReference type="GO" id="GO:0043328">
    <property type="term" value="P:protein transport to vacuole involved in ubiquitin-dependent protein catabolic process via the multivesicular body sorting pathway"/>
    <property type="evidence" value="ECO:0007669"/>
    <property type="project" value="TreeGrafter"/>
</dbReference>
<evidence type="ECO:0000256" key="7">
    <source>
        <dbReference type="PROSITE-ProRule" id="PRU00192"/>
    </source>
</evidence>
<dbReference type="AlphaFoldDB" id="A0A6F9DUE3"/>
<evidence type="ECO:0000256" key="8">
    <source>
        <dbReference type="SAM" id="MobiDB-lite"/>
    </source>
</evidence>
<sequence>MGIFSNSTPFDEPLEKATNEMNTETDWGLIVSICDKVKTLPKGSHEFAGVIIQKINHRVPHVSMQALTVLDSCVNNCGKDFRKEVASQGFTDCLRDTLFQYKNKTVTRKLRFLIRKWAEDFKEDPELSHFVSFYYSLRGDGMEFPEDDDTDPSKSKRKEPVSTDPNSVSSQQEADDIAKAIEASLKEEQQKKGYLSNQPQATSSLYPSVLGNASSTSFSGTASYTSSSMNTPKKRVKALYDFEAAEDNELTFKAGDFLSILDDSDPNWWKGEGSNGSGLFPSNFVTADLSAAVEDEVVTSNGVAEDTEEEEEEKDTVVKFNDNPETKEFDKDQPVLEVNEDLIDETLAVLQSTDPETTTTDSPQLLRNEDSCNQMGKLIDTKLEAIDRKHLELTLLNEKILDSLKLYDSLMKQMPVYPAAQQYMPGQMPPVAGMHGQPGPAMMAGYQPGPYQVGNNAYMPPGTVQVPPATAPGPSGAPPSVPPAQTAYNPMYQQAAYPVTNGNVTSLDPQQQGMMQQPSSFTTAYAPQNYATVPSSGPVPPGAAYGSPMMSQYGEQANHAPGGYPHGGSPSHYPTNQASSQPLM</sequence>
<accession>A0A6F9DUE3</accession>
<dbReference type="SUPFAM" id="SSF48464">
    <property type="entry name" value="ENTH/VHS domain"/>
    <property type="match status" value="1"/>
</dbReference>
<dbReference type="PRINTS" id="PR00452">
    <property type="entry name" value="SH3DOMAIN"/>
</dbReference>
<dbReference type="SMART" id="SM00288">
    <property type="entry name" value="VHS"/>
    <property type="match status" value="1"/>
</dbReference>
<evidence type="ECO:0000256" key="5">
    <source>
        <dbReference type="ARBA" id="ARBA00022753"/>
    </source>
</evidence>
<name>A0A6F9DUE3_9ASCI</name>
<dbReference type="Gene3D" id="2.30.30.40">
    <property type="entry name" value="SH3 Domains"/>
    <property type="match status" value="1"/>
</dbReference>
<evidence type="ECO:0000256" key="2">
    <source>
        <dbReference type="ARBA" id="ARBA00009666"/>
    </source>
</evidence>
<dbReference type="EMBL" id="LR790771">
    <property type="protein sequence ID" value="CAB3266633.1"/>
    <property type="molecule type" value="mRNA"/>
</dbReference>
<dbReference type="InterPro" id="IPR036028">
    <property type="entry name" value="SH3-like_dom_sf"/>
</dbReference>
<dbReference type="Pfam" id="PF00790">
    <property type="entry name" value="VHS"/>
    <property type="match status" value="1"/>
</dbReference>
<evidence type="ECO:0000256" key="1">
    <source>
        <dbReference type="ARBA" id="ARBA00004469"/>
    </source>
</evidence>
<feature type="compositionally biased region" description="Low complexity" evidence="8">
    <location>
        <begin position="561"/>
        <end position="574"/>
    </location>
</feature>
<proteinExistence type="evidence at transcript level"/>
<dbReference type="CDD" id="cd11964">
    <property type="entry name" value="SH3_STAM1"/>
    <property type="match status" value="1"/>
</dbReference>
<dbReference type="SMART" id="SM00326">
    <property type="entry name" value="SH3"/>
    <property type="match status" value="1"/>
</dbReference>
<keyword evidence="3 7" id="KW-0728">SH3 domain</keyword>
<dbReference type="GO" id="GO:0031901">
    <property type="term" value="C:early endosome membrane"/>
    <property type="evidence" value="ECO:0007669"/>
    <property type="project" value="UniProtKB-SubCell"/>
</dbReference>
<feature type="domain" description="SH3" evidence="9">
    <location>
        <begin position="231"/>
        <end position="290"/>
    </location>
</feature>
<evidence type="ECO:0000313" key="11">
    <source>
        <dbReference type="EMBL" id="CAB3266633.1"/>
    </source>
</evidence>
<dbReference type="GO" id="GO:0033565">
    <property type="term" value="C:ESCRT-0 complex"/>
    <property type="evidence" value="ECO:0007669"/>
    <property type="project" value="TreeGrafter"/>
</dbReference>
<feature type="domain" description="VHS" evidence="10">
    <location>
        <begin position="17"/>
        <end position="145"/>
    </location>
</feature>
<dbReference type="PROSITE" id="PS50330">
    <property type="entry name" value="UIM"/>
    <property type="match status" value="1"/>
</dbReference>
<dbReference type="InterPro" id="IPR002014">
    <property type="entry name" value="VHS_dom"/>
</dbReference>
<comment type="subcellular location">
    <subcellularLocation>
        <location evidence="1">Early endosome membrane</location>
        <topology evidence="1">Peripheral membrane protein</topology>
        <orientation evidence="1">Cytoplasmic side</orientation>
    </subcellularLocation>
</comment>
<protein>
    <submittedName>
        <fullName evidence="11">Signal transducing adapter molecule 1-like</fullName>
    </submittedName>
</protein>
<evidence type="ECO:0000259" key="10">
    <source>
        <dbReference type="PROSITE" id="PS50179"/>
    </source>
</evidence>
<dbReference type="InterPro" id="IPR008942">
    <property type="entry name" value="ENTH_VHS"/>
</dbReference>
<dbReference type="InterPro" id="IPR050670">
    <property type="entry name" value="STAM"/>
</dbReference>
<dbReference type="PANTHER" id="PTHR45929">
    <property type="entry name" value="JAK PATHWAY SIGNAL TRANSDUCTION ADAPTOR MOLECULE"/>
    <property type="match status" value="1"/>
</dbReference>
<dbReference type="InterPro" id="IPR003903">
    <property type="entry name" value="UIM_dom"/>
</dbReference>
<dbReference type="GO" id="GO:0043130">
    <property type="term" value="F:ubiquitin binding"/>
    <property type="evidence" value="ECO:0007669"/>
    <property type="project" value="InterPro"/>
</dbReference>
<keyword evidence="4" id="KW-0813">Transport</keyword>
<feature type="compositionally biased region" description="Polar residues" evidence="8">
    <location>
        <begin position="575"/>
        <end position="584"/>
    </location>
</feature>
<dbReference type="PANTHER" id="PTHR45929:SF3">
    <property type="entry name" value="JAK PATHWAY SIGNAL TRANSDUCTION ADAPTOR MOLECULE"/>
    <property type="match status" value="1"/>
</dbReference>
<dbReference type="Gene3D" id="1.20.5.1940">
    <property type="match status" value="1"/>
</dbReference>
<keyword evidence="5" id="KW-0967">Endosome</keyword>
<comment type="similarity">
    <text evidence="2">Belongs to the STAM family.</text>
</comment>
<evidence type="ECO:0000256" key="6">
    <source>
        <dbReference type="ARBA" id="ARBA00022927"/>
    </source>
</evidence>
<dbReference type="InterPro" id="IPR001452">
    <property type="entry name" value="SH3_domain"/>
</dbReference>
<feature type="region of interest" description="Disordered" evidence="8">
    <location>
        <begin position="464"/>
        <end position="486"/>
    </location>
</feature>
<evidence type="ECO:0000256" key="3">
    <source>
        <dbReference type="ARBA" id="ARBA00022443"/>
    </source>
</evidence>
<organism evidence="11">
    <name type="scientific">Phallusia mammillata</name>
    <dbReference type="NCBI Taxonomy" id="59560"/>
    <lineage>
        <taxon>Eukaryota</taxon>
        <taxon>Metazoa</taxon>
        <taxon>Chordata</taxon>
        <taxon>Tunicata</taxon>
        <taxon>Ascidiacea</taxon>
        <taxon>Phlebobranchia</taxon>
        <taxon>Ascidiidae</taxon>
        <taxon>Phallusia</taxon>
    </lineage>
</organism>
<dbReference type="PROSITE" id="PS50179">
    <property type="entry name" value="VHS"/>
    <property type="match status" value="1"/>
</dbReference>
<dbReference type="GO" id="GO:0035091">
    <property type="term" value="F:phosphatidylinositol binding"/>
    <property type="evidence" value="ECO:0007669"/>
    <property type="project" value="InterPro"/>
</dbReference>